<protein>
    <submittedName>
        <fullName evidence="8">Methyl-accepting chemotaxis protein 4</fullName>
    </submittedName>
</protein>
<evidence type="ECO:0000256" key="5">
    <source>
        <dbReference type="SAM" id="Phobius"/>
    </source>
</evidence>
<proteinExistence type="inferred from homology"/>
<dbReference type="RefSeq" id="WP_019962807.1">
    <property type="nucleotide sequence ID" value="NZ_UGSK01000001.1"/>
</dbReference>
<gene>
    <name evidence="8" type="primary">mcp4_6</name>
    <name evidence="8" type="ORF">NCTC13350_01146</name>
</gene>
<keyword evidence="5" id="KW-1133">Transmembrane helix</keyword>
<dbReference type="Gene3D" id="6.10.340.10">
    <property type="match status" value="1"/>
</dbReference>
<sequence length="566" mass="59125">MRWFANLKLSSKIFITPILLMLGLAVVSVIAYRAIGTQRSAIDSLNRVQISALADMGQAKEILSEAQMALYALLLTAVTESDADRVSVLLAETQTAMKGFLPRLEALDLSAIGDSAVNAKRDDIIATSRKYIDSATSAVDMAEIDAAAASIVSGEAIKLHGQLLRDVNDLSTMVGAIRDRAAASSLAGADRAMQLFLITVGVVVLAGVLVNWIISRMISGPMVQIIGAMTRLADGDTKIDVMTGDRRDEIGQIGRALEVFRQKTIEVDRMQAEKVVLEEQAAREKKAAMEALAGEFEARLMGIVETVASSSQRMQTTAQSLSQVAERTQRQASTVAHSAEMASSNVQTAASAAEEMSASIGEINRQVAEATQITNQADAEAARTNETVRGLADAGSKIGEVIELISGIAEQTNLLALNATIEAARAGEAGKGFAVVASEVKNLASQTARATEEIGAQIAGMQTATGSAVSAISAIGATIAKVKAISDTISTAVSEQGVATREIAMSTQHAAAGTAEVGNTIGEVADAASQTGTAAKEVLDVAVDLSQHAANLRHQVEAFLHQVRAA</sequence>
<feature type="coiled-coil region" evidence="4">
    <location>
        <begin position="260"/>
        <end position="287"/>
    </location>
</feature>
<dbReference type="PROSITE" id="PS50885">
    <property type="entry name" value="HAMP"/>
    <property type="match status" value="1"/>
</dbReference>
<evidence type="ECO:0000256" key="4">
    <source>
        <dbReference type="SAM" id="Coils"/>
    </source>
</evidence>
<name>A0A378ZSP7_9HYPH</name>
<dbReference type="SMART" id="SM00283">
    <property type="entry name" value="MA"/>
    <property type="match status" value="1"/>
</dbReference>
<evidence type="ECO:0000259" key="7">
    <source>
        <dbReference type="PROSITE" id="PS50885"/>
    </source>
</evidence>
<accession>A0A378ZSP7</accession>
<feature type="transmembrane region" description="Helical" evidence="5">
    <location>
        <begin position="13"/>
        <end position="35"/>
    </location>
</feature>
<dbReference type="GO" id="GO:0007165">
    <property type="term" value="P:signal transduction"/>
    <property type="evidence" value="ECO:0007669"/>
    <property type="project" value="UniProtKB-KW"/>
</dbReference>
<dbReference type="EMBL" id="UGSK01000001">
    <property type="protein sequence ID" value="SUB00234.1"/>
    <property type="molecule type" value="Genomic_DNA"/>
</dbReference>
<dbReference type="PANTHER" id="PTHR32089">
    <property type="entry name" value="METHYL-ACCEPTING CHEMOTAXIS PROTEIN MCPB"/>
    <property type="match status" value="1"/>
</dbReference>
<dbReference type="Gene3D" id="1.10.287.950">
    <property type="entry name" value="Methyl-accepting chemotaxis protein"/>
    <property type="match status" value="1"/>
</dbReference>
<evidence type="ECO:0000256" key="1">
    <source>
        <dbReference type="ARBA" id="ARBA00023224"/>
    </source>
</evidence>
<dbReference type="GO" id="GO:0016020">
    <property type="term" value="C:membrane"/>
    <property type="evidence" value="ECO:0007669"/>
    <property type="project" value="InterPro"/>
</dbReference>
<keyword evidence="1 3" id="KW-0807">Transducer</keyword>
<reference evidence="8 9" key="1">
    <citation type="submission" date="2018-06" db="EMBL/GenBank/DDBJ databases">
        <authorList>
            <consortium name="Pathogen Informatics"/>
            <person name="Doyle S."/>
        </authorList>
    </citation>
    <scope>NUCLEOTIDE SEQUENCE [LARGE SCALE GENOMIC DNA]</scope>
    <source>
        <strain evidence="8 9">NCTC13350</strain>
    </source>
</reference>
<evidence type="ECO:0000259" key="6">
    <source>
        <dbReference type="PROSITE" id="PS50111"/>
    </source>
</evidence>
<feature type="transmembrane region" description="Helical" evidence="5">
    <location>
        <begin position="195"/>
        <end position="214"/>
    </location>
</feature>
<organism evidence="8 9">
    <name type="scientific">Pannonibacter phragmitetus</name>
    <dbReference type="NCBI Taxonomy" id="121719"/>
    <lineage>
        <taxon>Bacteria</taxon>
        <taxon>Pseudomonadati</taxon>
        <taxon>Pseudomonadota</taxon>
        <taxon>Alphaproteobacteria</taxon>
        <taxon>Hyphomicrobiales</taxon>
        <taxon>Stappiaceae</taxon>
        <taxon>Pannonibacter</taxon>
    </lineage>
</organism>
<feature type="domain" description="Methyl-accepting transducer" evidence="6">
    <location>
        <begin position="310"/>
        <end position="546"/>
    </location>
</feature>
<comment type="similarity">
    <text evidence="2">Belongs to the methyl-accepting chemotaxis (MCP) protein family.</text>
</comment>
<dbReference type="InterPro" id="IPR003660">
    <property type="entry name" value="HAMP_dom"/>
</dbReference>
<dbReference type="OrthoDB" id="369026at2"/>
<keyword evidence="4" id="KW-0175">Coiled coil</keyword>
<evidence type="ECO:0000256" key="2">
    <source>
        <dbReference type="ARBA" id="ARBA00029447"/>
    </source>
</evidence>
<dbReference type="CDD" id="cd06225">
    <property type="entry name" value="HAMP"/>
    <property type="match status" value="1"/>
</dbReference>
<dbReference type="Pfam" id="PF00015">
    <property type="entry name" value="MCPsignal"/>
    <property type="match status" value="1"/>
</dbReference>
<dbReference type="SUPFAM" id="SSF58104">
    <property type="entry name" value="Methyl-accepting chemotaxis protein (MCP) signaling domain"/>
    <property type="match status" value="1"/>
</dbReference>
<feature type="domain" description="HAMP" evidence="7">
    <location>
        <begin position="216"/>
        <end position="269"/>
    </location>
</feature>
<dbReference type="InterPro" id="IPR004089">
    <property type="entry name" value="MCPsignal_dom"/>
</dbReference>
<evidence type="ECO:0000313" key="8">
    <source>
        <dbReference type="EMBL" id="SUB00234.1"/>
    </source>
</evidence>
<dbReference type="SMART" id="SM00304">
    <property type="entry name" value="HAMP"/>
    <property type="match status" value="1"/>
</dbReference>
<evidence type="ECO:0000256" key="3">
    <source>
        <dbReference type="PROSITE-ProRule" id="PRU00284"/>
    </source>
</evidence>
<keyword evidence="5" id="KW-0472">Membrane</keyword>
<dbReference type="AlphaFoldDB" id="A0A378ZSP7"/>
<dbReference type="Pfam" id="PF00672">
    <property type="entry name" value="HAMP"/>
    <property type="match status" value="1"/>
</dbReference>
<dbReference type="PROSITE" id="PS50111">
    <property type="entry name" value="CHEMOTAXIS_TRANSDUC_2"/>
    <property type="match status" value="1"/>
</dbReference>
<keyword evidence="5" id="KW-0812">Transmembrane</keyword>
<evidence type="ECO:0000313" key="9">
    <source>
        <dbReference type="Proteomes" id="UP000255000"/>
    </source>
</evidence>
<dbReference type="Proteomes" id="UP000255000">
    <property type="component" value="Unassembled WGS sequence"/>
</dbReference>
<dbReference type="PANTHER" id="PTHR32089:SF112">
    <property type="entry name" value="LYSOZYME-LIKE PROTEIN-RELATED"/>
    <property type="match status" value="1"/>
</dbReference>